<evidence type="ECO:0000313" key="1">
    <source>
        <dbReference type="EMBL" id="JAD33052.1"/>
    </source>
</evidence>
<protein>
    <submittedName>
        <fullName evidence="1">Uncharacterized protein</fullName>
    </submittedName>
</protein>
<dbReference type="EMBL" id="GBRH01264843">
    <property type="protein sequence ID" value="JAD33052.1"/>
    <property type="molecule type" value="Transcribed_RNA"/>
</dbReference>
<organism evidence="1">
    <name type="scientific">Arundo donax</name>
    <name type="common">Giant reed</name>
    <name type="synonym">Donax arundinaceus</name>
    <dbReference type="NCBI Taxonomy" id="35708"/>
    <lineage>
        <taxon>Eukaryota</taxon>
        <taxon>Viridiplantae</taxon>
        <taxon>Streptophyta</taxon>
        <taxon>Embryophyta</taxon>
        <taxon>Tracheophyta</taxon>
        <taxon>Spermatophyta</taxon>
        <taxon>Magnoliopsida</taxon>
        <taxon>Liliopsida</taxon>
        <taxon>Poales</taxon>
        <taxon>Poaceae</taxon>
        <taxon>PACMAD clade</taxon>
        <taxon>Arundinoideae</taxon>
        <taxon>Arundineae</taxon>
        <taxon>Arundo</taxon>
    </lineage>
</organism>
<name>A0A0A8ZDX0_ARUDO</name>
<reference evidence="1" key="2">
    <citation type="journal article" date="2015" name="Data Brief">
        <title>Shoot transcriptome of the giant reed, Arundo donax.</title>
        <authorList>
            <person name="Barrero R.A."/>
            <person name="Guerrero F.D."/>
            <person name="Moolhuijzen P."/>
            <person name="Goolsby J.A."/>
            <person name="Tidwell J."/>
            <person name="Bellgard S.E."/>
            <person name="Bellgard M.I."/>
        </authorList>
    </citation>
    <scope>NUCLEOTIDE SEQUENCE</scope>
    <source>
        <tissue evidence="1">Shoot tissue taken approximately 20 cm above the soil surface</tissue>
    </source>
</reference>
<proteinExistence type="predicted"/>
<reference evidence="1" key="1">
    <citation type="submission" date="2014-09" db="EMBL/GenBank/DDBJ databases">
        <authorList>
            <person name="Magalhaes I.L.F."/>
            <person name="Oliveira U."/>
            <person name="Santos F.R."/>
            <person name="Vidigal T.H.D.A."/>
            <person name="Brescovit A.D."/>
            <person name="Santos A.J."/>
        </authorList>
    </citation>
    <scope>NUCLEOTIDE SEQUENCE</scope>
    <source>
        <tissue evidence="1">Shoot tissue taken approximately 20 cm above the soil surface</tissue>
    </source>
</reference>
<sequence length="66" mass="7164">MPILVPAVAHFFGRGIGSMYRAMSLSISSTLYSPGTWDGCTNAFLNKSSKQLAATFSMLFSPYSYS</sequence>
<dbReference type="AlphaFoldDB" id="A0A0A8ZDX0"/>
<accession>A0A0A8ZDX0</accession>